<dbReference type="PANTHER" id="PTHR43279:SF1">
    <property type="entry name" value="CATECHOL-2,3-DIOXYGENASE"/>
    <property type="match status" value="1"/>
</dbReference>
<dbReference type="SUPFAM" id="SSF54593">
    <property type="entry name" value="Glyoxalase/Bleomycin resistance protein/Dihydroxybiphenyl dioxygenase"/>
    <property type="match status" value="2"/>
</dbReference>
<dbReference type="InterPro" id="IPR029068">
    <property type="entry name" value="Glyas_Bleomycin-R_OHBP_Dase"/>
</dbReference>
<dbReference type="RefSeq" id="WP_151861762.1">
    <property type="nucleotide sequence ID" value="NZ_WBZC01000046.1"/>
</dbReference>
<name>A0A6I0EZP7_9FIRM</name>
<dbReference type="Gene3D" id="3.10.180.10">
    <property type="entry name" value="2,3-Dihydroxybiphenyl 1,2-Dioxygenase, domain 1"/>
    <property type="match status" value="2"/>
</dbReference>
<dbReference type="Proteomes" id="UP000432715">
    <property type="component" value="Unassembled WGS sequence"/>
</dbReference>
<dbReference type="InterPro" id="IPR004360">
    <property type="entry name" value="Glyas_Fos-R_dOase_dom"/>
</dbReference>
<gene>
    <name evidence="2" type="ORF">F8154_11490</name>
</gene>
<keyword evidence="3" id="KW-1185">Reference proteome</keyword>
<reference evidence="2 3" key="1">
    <citation type="submission" date="2019-10" db="EMBL/GenBank/DDBJ databases">
        <title>Alkaliphilus serpentinus sp. nov. and Alkaliphilus pronyensis sp. nov., two novel anaerobic alkaliphilic species isolated from the serpentinized-hosted hydrothermal field of the Prony Bay (New Caledonia).</title>
        <authorList>
            <person name="Postec A."/>
        </authorList>
    </citation>
    <scope>NUCLEOTIDE SEQUENCE [LARGE SCALE GENOMIC DNA]</scope>
    <source>
        <strain evidence="2 3">LacV</strain>
    </source>
</reference>
<proteinExistence type="predicted"/>
<evidence type="ECO:0000313" key="2">
    <source>
        <dbReference type="EMBL" id="KAB3532764.1"/>
    </source>
</evidence>
<dbReference type="InterPro" id="IPR037523">
    <property type="entry name" value="VOC_core"/>
</dbReference>
<dbReference type="OrthoDB" id="9792626at2"/>
<sequence>MSFKVPESTRISNVHLQVSNLESSLRFYSKLLGFKIIEINSNIVYLSATGHYPCQIIMSVIDNSTERPYRTTGLYHIGIRVPNRIELATILKRLLDSNWHLCGLSNHTVSESIYLTDPDDNGVEIYADSPKKNWINNLHMSTTSLNPRSLLDELSSNNSITWKDIDPQTDIGHIHLQVSNLKKTADFYQHVIGFNVTWRSSPGAIFLAAGSYHHHIALNTWSSKDAIAPPTNSVGLISFSLEIDNLQSLNSLNKHLLEYNYTFKSFSNNGNDGVLLHDPDGVKIQIVTNKKQISSP</sequence>
<dbReference type="AlphaFoldDB" id="A0A6I0EZP7"/>
<accession>A0A6I0EZP7</accession>
<dbReference type="Pfam" id="PF00903">
    <property type="entry name" value="Glyoxalase"/>
    <property type="match status" value="2"/>
</dbReference>
<organism evidence="2 3">
    <name type="scientific">Alkaliphilus pronyensis</name>
    <dbReference type="NCBI Taxonomy" id="1482732"/>
    <lineage>
        <taxon>Bacteria</taxon>
        <taxon>Bacillati</taxon>
        <taxon>Bacillota</taxon>
        <taxon>Clostridia</taxon>
        <taxon>Peptostreptococcales</taxon>
        <taxon>Natronincolaceae</taxon>
        <taxon>Alkaliphilus</taxon>
    </lineage>
</organism>
<dbReference type="PROSITE" id="PS51819">
    <property type="entry name" value="VOC"/>
    <property type="match status" value="2"/>
</dbReference>
<evidence type="ECO:0000313" key="3">
    <source>
        <dbReference type="Proteomes" id="UP000432715"/>
    </source>
</evidence>
<dbReference type="EMBL" id="WBZC01000046">
    <property type="protein sequence ID" value="KAB3532764.1"/>
    <property type="molecule type" value="Genomic_DNA"/>
</dbReference>
<dbReference type="PANTHER" id="PTHR43279">
    <property type="entry name" value="CATECHOL-2,3-DIOXYGENASE"/>
    <property type="match status" value="1"/>
</dbReference>
<comment type="caution">
    <text evidence="2">The sequence shown here is derived from an EMBL/GenBank/DDBJ whole genome shotgun (WGS) entry which is preliminary data.</text>
</comment>
<feature type="domain" description="VOC" evidence="1">
    <location>
        <begin position="170"/>
        <end position="289"/>
    </location>
</feature>
<protein>
    <recommendedName>
        <fullName evidence="1">VOC domain-containing protein</fullName>
    </recommendedName>
</protein>
<evidence type="ECO:0000259" key="1">
    <source>
        <dbReference type="PROSITE" id="PS51819"/>
    </source>
</evidence>
<feature type="domain" description="VOC" evidence="1">
    <location>
        <begin position="10"/>
        <end position="128"/>
    </location>
</feature>